<keyword evidence="1" id="KW-0472">Membrane</keyword>
<organism evidence="2">
    <name type="scientific">bioreactor metagenome</name>
    <dbReference type="NCBI Taxonomy" id="1076179"/>
    <lineage>
        <taxon>unclassified sequences</taxon>
        <taxon>metagenomes</taxon>
        <taxon>ecological metagenomes</taxon>
    </lineage>
</organism>
<dbReference type="PANTHER" id="PTHR36111:SF2">
    <property type="entry name" value="INNER MEMBRANE PROTEIN"/>
    <property type="match status" value="1"/>
</dbReference>
<dbReference type="AlphaFoldDB" id="A0A645GWV1"/>
<dbReference type="Pfam" id="PF04474">
    <property type="entry name" value="DUF554"/>
    <property type="match status" value="1"/>
</dbReference>
<sequence length="192" mass="20045">MHALALFTFGLGVAFFMKSQEIMIVIASLLLGTLIGEIIDIEKRLESLGNSLQSKVKGVGGSFSEGFVTASLLFCVGSMAIMGSLQSGLSANHEVLYAKAVMDLVAALIFAAAMGLGVAMSAVPVLIYEGSLSLLASVASPYLSNAVVDEMTAVGGVLLMGLALSILEIKKIRVGNMIPGIFLPIIIMLFMK</sequence>
<gene>
    <name evidence="2" type="primary">ydfK_29</name>
    <name evidence="2" type="ORF">SDC9_177712</name>
</gene>
<feature type="transmembrane region" description="Helical" evidence="1">
    <location>
        <begin position="147"/>
        <end position="167"/>
    </location>
</feature>
<dbReference type="EMBL" id="VSSQ01081297">
    <property type="protein sequence ID" value="MPN30249.1"/>
    <property type="molecule type" value="Genomic_DNA"/>
</dbReference>
<evidence type="ECO:0000313" key="2">
    <source>
        <dbReference type="EMBL" id="MPN30249.1"/>
    </source>
</evidence>
<comment type="caution">
    <text evidence="2">The sequence shown here is derived from an EMBL/GenBank/DDBJ whole genome shotgun (WGS) entry which is preliminary data.</text>
</comment>
<proteinExistence type="predicted"/>
<protein>
    <submittedName>
        <fullName evidence="2">Putative membrane protein YdfK</fullName>
    </submittedName>
</protein>
<feature type="transmembrane region" description="Helical" evidence="1">
    <location>
        <begin position="174"/>
        <end position="191"/>
    </location>
</feature>
<name>A0A645GWV1_9ZZZZ</name>
<reference evidence="2" key="1">
    <citation type="submission" date="2019-08" db="EMBL/GenBank/DDBJ databases">
        <authorList>
            <person name="Kucharzyk K."/>
            <person name="Murdoch R.W."/>
            <person name="Higgins S."/>
            <person name="Loffler F."/>
        </authorList>
    </citation>
    <scope>NUCLEOTIDE SEQUENCE</scope>
</reference>
<feature type="transmembrane region" description="Helical" evidence="1">
    <location>
        <begin position="101"/>
        <end position="127"/>
    </location>
</feature>
<feature type="transmembrane region" description="Helical" evidence="1">
    <location>
        <begin position="67"/>
        <end position="89"/>
    </location>
</feature>
<keyword evidence="1" id="KW-0812">Transmembrane</keyword>
<accession>A0A645GWV1</accession>
<evidence type="ECO:0000256" key="1">
    <source>
        <dbReference type="SAM" id="Phobius"/>
    </source>
</evidence>
<dbReference type="PANTHER" id="PTHR36111">
    <property type="entry name" value="INNER MEMBRANE PROTEIN-RELATED"/>
    <property type="match status" value="1"/>
</dbReference>
<dbReference type="InterPro" id="IPR007563">
    <property type="entry name" value="DUF554"/>
</dbReference>
<keyword evidence="1" id="KW-1133">Transmembrane helix</keyword>